<keyword evidence="3" id="KW-1185">Reference proteome</keyword>
<dbReference type="KEGG" id="abac:LuPra_04460"/>
<evidence type="ECO:0000256" key="1">
    <source>
        <dbReference type="SAM" id="Phobius"/>
    </source>
</evidence>
<keyword evidence="1" id="KW-0472">Membrane</keyword>
<reference evidence="2 3" key="1">
    <citation type="journal article" date="2016" name="Genome Announc.">
        <title>First Complete Genome Sequence of a Subdivision 6 Acidobacterium Strain.</title>
        <authorList>
            <person name="Huang S."/>
            <person name="Vieira S."/>
            <person name="Bunk B."/>
            <person name="Riedel T."/>
            <person name="Sproer C."/>
            <person name="Overmann J."/>
        </authorList>
    </citation>
    <scope>NUCLEOTIDE SEQUENCE [LARGE SCALE GENOMIC DNA]</scope>
    <source>
        <strain evidence="3">DSM 100886 HEG_-6_39</strain>
    </source>
</reference>
<dbReference type="AlphaFoldDB" id="A0A143PSS6"/>
<dbReference type="STRING" id="1855912.LuPra_04460"/>
<reference evidence="3" key="2">
    <citation type="submission" date="2016-04" db="EMBL/GenBank/DDBJ databases">
        <title>First Complete Genome Sequence of a Subdivision 6 Acidobacterium.</title>
        <authorList>
            <person name="Huang S."/>
            <person name="Vieira S."/>
            <person name="Bunk B."/>
            <person name="Riedel T."/>
            <person name="Sproeer C."/>
            <person name="Overmann J."/>
        </authorList>
    </citation>
    <scope>NUCLEOTIDE SEQUENCE [LARGE SCALE GENOMIC DNA]</scope>
    <source>
        <strain evidence="3">DSM 100886 HEG_-6_39</strain>
    </source>
</reference>
<keyword evidence="1" id="KW-1133">Transmembrane helix</keyword>
<evidence type="ECO:0000313" key="2">
    <source>
        <dbReference type="EMBL" id="AMY11213.1"/>
    </source>
</evidence>
<accession>A0A143PSS6</accession>
<organism evidence="2 3">
    <name type="scientific">Luteitalea pratensis</name>
    <dbReference type="NCBI Taxonomy" id="1855912"/>
    <lineage>
        <taxon>Bacteria</taxon>
        <taxon>Pseudomonadati</taxon>
        <taxon>Acidobacteriota</taxon>
        <taxon>Vicinamibacteria</taxon>
        <taxon>Vicinamibacterales</taxon>
        <taxon>Vicinamibacteraceae</taxon>
        <taxon>Luteitalea</taxon>
    </lineage>
</organism>
<feature type="transmembrane region" description="Helical" evidence="1">
    <location>
        <begin position="36"/>
        <end position="55"/>
    </location>
</feature>
<protein>
    <submittedName>
        <fullName evidence="2">Uncharacterized protein</fullName>
    </submittedName>
</protein>
<dbReference type="RefSeq" id="WP_157899537.1">
    <property type="nucleotide sequence ID" value="NZ_CP015136.1"/>
</dbReference>
<evidence type="ECO:0000313" key="3">
    <source>
        <dbReference type="Proteomes" id="UP000076079"/>
    </source>
</evidence>
<dbReference type="Proteomes" id="UP000076079">
    <property type="component" value="Chromosome"/>
</dbReference>
<dbReference type="EMBL" id="CP015136">
    <property type="protein sequence ID" value="AMY11213.1"/>
    <property type="molecule type" value="Genomic_DNA"/>
</dbReference>
<sequence>MTSHFLLLVFFAVCVATVMAVLQKDDRAGQVRLALYIAGGFIGVALLLGWVMFPLPL</sequence>
<keyword evidence="1" id="KW-0812">Transmembrane</keyword>
<proteinExistence type="predicted"/>
<gene>
    <name evidence="2" type="ORF">LuPra_04460</name>
</gene>
<name>A0A143PSS6_LUTPR</name>